<dbReference type="Proteomes" id="UP000580250">
    <property type="component" value="Unassembled WGS sequence"/>
</dbReference>
<dbReference type="PANTHER" id="PTHR46276">
    <property type="entry name" value="E3 UBIQUITIN-PROTEIN LIGASE UBR5"/>
    <property type="match status" value="1"/>
</dbReference>
<reference evidence="2 3" key="1">
    <citation type="submission" date="2020-08" db="EMBL/GenBank/DDBJ databases">
        <authorList>
            <person name="Koutsovoulos G."/>
            <person name="Danchin GJ E."/>
        </authorList>
    </citation>
    <scope>NUCLEOTIDE SEQUENCE [LARGE SCALE GENOMIC DNA]</scope>
</reference>
<sequence>MLLTNVWIPTSNWFFSIMDKTEAQLCYSNALMNSSVGRLLNLNQVDLSDQTDERRDDQQRTLAAAAQQNRIAAEQKKPLTKRVTMGAKRGGDGNGVTGDSDSQNAARAENISYFLSLLRSYSAENGDDLHVLELNALRDLAFIIESHLFHICFIDQLDQAKAAVPPVKISRTTRGNSEIRQHENEEQKKTMLLNITFTYTAADVLPLSVRPYLLNSEAERDALFALSPSYRTRSVHRRIALEHGVKFPAHHSLSQPPLSYADLQNRLFGDDGSQQIESSSTQEATNSDAMEICTATNDGDSKKTEPSCFQCISKIYRTMESNNFIRC</sequence>
<accession>A0A6V7XYY6</accession>
<dbReference type="PANTHER" id="PTHR46276:SF1">
    <property type="entry name" value="E3 UBIQUITIN-PROTEIN LIGASE UBR5"/>
    <property type="match status" value="1"/>
</dbReference>
<evidence type="ECO:0000256" key="1">
    <source>
        <dbReference type="SAM" id="MobiDB-lite"/>
    </source>
</evidence>
<comment type="caution">
    <text evidence="2">The sequence shown here is derived from an EMBL/GenBank/DDBJ whole genome shotgun (WGS) entry which is preliminary data.</text>
</comment>
<evidence type="ECO:0000313" key="2">
    <source>
        <dbReference type="EMBL" id="CAD2204514.1"/>
    </source>
</evidence>
<dbReference type="GO" id="GO:0005634">
    <property type="term" value="C:nucleus"/>
    <property type="evidence" value="ECO:0007669"/>
    <property type="project" value="TreeGrafter"/>
</dbReference>
<dbReference type="OrthoDB" id="5806595at2759"/>
<gene>
    <name evidence="2" type="ORF">MENT_LOCUS58261</name>
</gene>
<evidence type="ECO:0000313" key="3">
    <source>
        <dbReference type="Proteomes" id="UP000580250"/>
    </source>
</evidence>
<proteinExistence type="predicted"/>
<dbReference type="EMBL" id="CAJEWN010002611">
    <property type="protein sequence ID" value="CAD2204514.1"/>
    <property type="molecule type" value="Genomic_DNA"/>
</dbReference>
<dbReference type="GO" id="GO:0000209">
    <property type="term" value="P:protein polyubiquitination"/>
    <property type="evidence" value="ECO:0007669"/>
    <property type="project" value="TreeGrafter"/>
</dbReference>
<dbReference type="GO" id="GO:0005737">
    <property type="term" value="C:cytoplasm"/>
    <property type="evidence" value="ECO:0007669"/>
    <property type="project" value="TreeGrafter"/>
</dbReference>
<organism evidence="2 3">
    <name type="scientific">Meloidogyne enterolobii</name>
    <name type="common">Root-knot nematode worm</name>
    <name type="synonym">Meloidogyne mayaguensis</name>
    <dbReference type="NCBI Taxonomy" id="390850"/>
    <lineage>
        <taxon>Eukaryota</taxon>
        <taxon>Metazoa</taxon>
        <taxon>Ecdysozoa</taxon>
        <taxon>Nematoda</taxon>
        <taxon>Chromadorea</taxon>
        <taxon>Rhabditida</taxon>
        <taxon>Tylenchina</taxon>
        <taxon>Tylenchomorpha</taxon>
        <taxon>Tylenchoidea</taxon>
        <taxon>Meloidogynidae</taxon>
        <taxon>Meloidogyninae</taxon>
        <taxon>Meloidogyne</taxon>
    </lineage>
</organism>
<dbReference type="GO" id="GO:0090263">
    <property type="term" value="P:positive regulation of canonical Wnt signaling pathway"/>
    <property type="evidence" value="ECO:0007669"/>
    <property type="project" value="TreeGrafter"/>
</dbReference>
<dbReference type="AlphaFoldDB" id="A0A6V7XYY6"/>
<dbReference type="GO" id="GO:0034450">
    <property type="term" value="F:ubiquitin-ubiquitin ligase activity"/>
    <property type="evidence" value="ECO:0007669"/>
    <property type="project" value="TreeGrafter"/>
</dbReference>
<protein>
    <submittedName>
        <fullName evidence="2">Uncharacterized protein</fullName>
    </submittedName>
</protein>
<name>A0A6V7XYY6_MELEN</name>
<feature type="region of interest" description="Disordered" evidence="1">
    <location>
        <begin position="76"/>
        <end position="102"/>
    </location>
</feature>